<sequence>MKISIITVVYNGERYIKDTIESVVNQTYNNIEYIVIDGKSSDSTLSIINQYKANISNVISEKDKSMYDAINKGLKIATGDFVLILNSDDFLVNCYVISEIVNLIQKNLGFEFYYGNLSILKGNTVSKRNTFQCSYSEILHSRHGTFIPHPALFISKKIAQKHIYNLKYLYASDFDYILNLAKTYESKFLQITVTVFRSHSESITSSGKINNERKLILKSNDLYKTNFIVRSFLFIRIWLYYKLIQYVNL</sequence>
<reference evidence="3" key="1">
    <citation type="journal article" date="2019" name="Int. J. Syst. Evol. Microbiol.">
        <title>The Global Catalogue of Microorganisms (GCM) 10K type strain sequencing project: providing services to taxonomists for standard genome sequencing and annotation.</title>
        <authorList>
            <consortium name="The Broad Institute Genomics Platform"/>
            <consortium name="The Broad Institute Genome Sequencing Center for Infectious Disease"/>
            <person name="Wu L."/>
            <person name="Ma J."/>
        </authorList>
    </citation>
    <scope>NUCLEOTIDE SEQUENCE [LARGE SCALE GENOMIC DNA]</scope>
    <source>
        <strain evidence="3">CECT 7956</strain>
    </source>
</reference>
<dbReference type="GO" id="GO:0016757">
    <property type="term" value="F:glycosyltransferase activity"/>
    <property type="evidence" value="ECO:0007669"/>
    <property type="project" value="UniProtKB-KW"/>
</dbReference>
<organism evidence="2 3">
    <name type="scientific">Lacihabitans lacunae</name>
    <dbReference type="NCBI Taxonomy" id="1028214"/>
    <lineage>
        <taxon>Bacteria</taxon>
        <taxon>Pseudomonadati</taxon>
        <taxon>Bacteroidota</taxon>
        <taxon>Cytophagia</taxon>
        <taxon>Cytophagales</taxon>
        <taxon>Leadbetterellaceae</taxon>
        <taxon>Lacihabitans</taxon>
    </lineage>
</organism>
<feature type="domain" description="Glycosyltransferase 2-like" evidence="1">
    <location>
        <begin position="4"/>
        <end position="106"/>
    </location>
</feature>
<dbReference type="Gene3D" id="3.90.550.10">
    <property type="entry name" value="Spore Coat Polysaccharide Biosynthesis Protein SpsA, Chain A"/>
    <property type="match status" value="1"/>
</dbReference>
<dbReference type="EMBL" id="JBHRYQ010000001">
    <property type="protein sequence ID" value="MFC3812350.1"/>
    <property type="molecule type" value="Genomic_DNA"/>
</dbReference>
<evidence type="ECO:0000313" key="2">
    <source>
        <dbReference type="EMBL" id="MFC3812350.1"/>
    </source>
</evidence>
<evidence type="ECO:0000313" key="3">
    <source>
        <dbReference type="Proteomes" id="UP001595616"/>
    </source>
</evidence>
<name>A0ABV7Z1I8_9BACT</name>
<keyword evidence="3" id="KW-1185">Reference proteome</keyword>
<dbReference type="EC" id="2.4.-.-" evidence="2"/>
<dbReference type="RefSeq" id="WP_379839220.1">
    <property type="nucleotide sequence ID" value="NZ_JBHRYQ010000001.1"/>
</dbReference>
<comment type="caution">
    <text evidence="2">The sequence shown here is derived from an EMBL/GenBank/DDBJ whole genome shotgun (WGS) entry which is preliminary data.</text>
</comment>
<keyword evidence="2" id="KW-0808">Transferase</keyword>
<dbReference type="SUPFAM" id="SSF53448">
    <property type="entry name" value="Nucleotide-diphospho-sugar transferases"/>
    <property type="match status" value="1"/>
</dbReference>
<proteinExistence type="predicted"/>
<dbReference type="InterPro" id="IPR001173">
    <property type="entry name" value="Glyco_trans_2-like"/>
</dbReference>
<dbReference type="InterPro" id="IPR029044">
    <property type="entry name" value="Nucleotide-diphossugar_trans"/>
</dbReference>
<dbReference type="CDD" id="cd06433">
    <property type="entry name" value="GT_2_WfgS_like"/>
    <property type="match status" value="1"/>
</dbReference>
<dbReference type="Pfam" id="PF00535">
    <property type="entry name" value="Glycos_transf_2"/>
    <property type="match status" value="1"/>
</dbReference>
<accession>A0ABV7Z1I8</accession>
<gene>
    <name evidence="2" type="ORF">ACFOOI_16935</name>
</gene>
<dbReference type="PANTHER" id="PTHR22916">
    <property type="entry name" value="GLYCOSYLTRANSFERASE"/>
    <property type="match status" value="1"/>
</dbReference>
<dbReference type="PANTHER" id="PTHR22916:SF3">
    <property type="entry name" value="UDP-GLCNAC:BETAGAL BETA-1,3-N-ACETYLGLUCOSAMINYLTRANSFERASE-LIKE PROTEIN 1"/>
    <property type="match status" value="1"/>
</dbReference>
<evidence type="ECO:0000259" key="1">
    <source>
        <dbReference type="Pfam" id="PF00535"/>
    </source>
</evidence>
<protein>
    <submittedName>
        <fullName evidence="2">Glycosyltransferase family 2 protein</fullName>
        <ecNumber evidence="2">2.4.-.-</ecNumber>
    </submittedName>
</protein>
<dbReference type="Proteomes" id="UP001595616">
    <property type="component" value="Unassembled WGS sequence"/>
</dbReference>
<keyword evidence="2" id="KW-0328">Glycosyltransferase</keyword>